<dbReference type="SMART" id="SM00448">
    <property type="entry name" value="REC"/>
    <property type="match status" value="1"/>
</dbReference>
<keyword evidence="6" id="KW-0812">Transmembrane</keyword>
<dbReference type="InterPro" id="IPR036890">
    <property type="entry name" value="HATPase_C_sf"/>
</dbReference>
<keyword evidence="18" id="KW-1185">Reference proteome</keyword>
<dbReference type="Gene3D" id="1.20.120.160">
    <property type="entry name" value="HPT domain"/>
    <property type="match status" value="1"/>
</dbReference>
<evidence type="ECO:0000256" key="9">
    <source>
        <dbReference type="ARBA" id="ARBA00022989"/>
    </source>
</evidence>
<dbReference type="PROSITE" id="PS50110">
    <property type="entry name" value="RESPONSE_REGULATORY"/>
    <property type="match status" value="1"/>
</dbReference>
<evidence type="ECO:0000256" key="5">
    <source>
        <dbReference type="ARBA" id="ARBA00022553"/>
    </source>
</evidence>
<keyword evidence="11" id="KW-0472">Membrane</keyword>
<dbReference type="Gene3D" id="3.40.50.2300">
    <property type="match status" value="1"/>
</dbReference>
<protein>
    <recommendedName>
        <fullName evidence="3">histidine kinase</fullName>
        <ecNumber evidence="3">2.7.13.3</ecNumber>
    </recommendedName>
</protein>
<accession>A0A2A4G4P1</accession>
<evidence type="ECO:0000256" key="4">
    <source>
        <dbReference type="ARBA" id="ARBA00022475"/>
    </source>
</evidence>
<dbReference type="CDD" id="cd17546">
    <property type="entry name" value="REC_hyHK_CKI1_RcsC-like"/>
    <property type="match status" value="1"/>
</dbReference>
<dbReference type="SUPFAM" id="SSF52172">
    <property type="entry name" value="CheY-like"/>
    <property type="match status" value="1"/>
</dbReference>
<feature type="modified residue" description="Phosphohistidine" evidence="12">
    <location>
        <position position="529"/>
    </location>
</feature>
<evidence type="ECO:0000256" key="3">
    <source>
        <dbReference type="ARBA" id="ARBA00012438"/>
    </source>
</evidence>
<dbReference type="Gene3D" id="1.10.287.130">
    <property type="match status" value="1"/>
</dbReference>
<evidence type="ECO:0000313" key="17">
    <source>
        <dbReference type="EMBL" id="PCE63929.1"/>
    </source>
</evidence>
<gene>
    <name evidence="17" type="ORF">B7P33_11785</name>
</gene>
<dbReference type="PANTHER" id="PTHR45339:SF1">
    <property type="entry name" value="HYBRID SIGNAL TRANSDUCTION HISTIDINE KINASE J"/>
    <property type="match status" value="1"/>
</dbReference>
<dbReference type="InterPro" id="IPR003594">
    <property type="entry name" value="HATPase_dom"/>
</dbReference>
<dbReference type="PANTHER" id="PTHR45339">
    <property type="entry name" value="HYBRID SIGNAL TRANSDUCTION HISTIDINE KINASE J"/>
    <property type="match status" value="1"/>
</dbReference>
<organism evidence="17 18">
    <name type="scientific">Sediminicola luteus</name>
    <dbReference type="NCBI Taxonomy" id="319238"/>
    <lineage>
        <taxon>Bacteria</taxon>
        <taxon>Pseudomonadati</taxon>
        <taxon>Bacteroidota</taxon>
        <taxon>Flavobacteriia</taxon>
        <taxon>Flavobacteriales</taxon>
        <taxon>Flavobacteriaceae</taxon>
        <taxon>Sediminicola</taxon>
    </lineage>
</organism>
<evidence type="ECO:0000256" key="2">
    <source>
        <dbReference type="ARBA" id="ARBA00004651"/>
    </source>
</evidence>
<comment type="caution">
    <text evidence="17">The sequence shown here is derived from an EMBL/GenBank/DDBJ whole genome shotgun (WGS) entry which is preliminary data.</text>
</comment>
<dbReference type="Proteomes" id="UP000219559">
    <property type="component" value="Unassembled WGS sequence"/>
</dbReference>
<evidence type="ECO:0000256" key="13">
    <source>
        <dbReference type="PROSITE-ProRule" id="PRU00169"/>
    </source>
</evidence>
<dbReference type="SMART" id="SM00388">
    <property type="entry name" value="HisKA"/>
    <property type="match status" value="1"/>
</dbReference>
<dbReference type="Pfam" id="PF02518">
    <property type="entry name" value="HATPase_c"/>
    <property type="match status" value="1"/>
</dbReference>
<keyword evidence="8" id="KW-0067">ATP-binding</keyword>
<dbReference type="PRINTS" id="PR00344">
    <property type="entry name" value="BCTRLSENSOR"/>
</dbReference>
<dbReference type="GO" id="GO:0005886">
    <property type="term" value="C:plasma membrane"/>
    <property type="evidence" value="ECO:0007669"/>
    <property type="project" value="UniProtKB-SubCell"/>
</dbReference>
<dbReference type="FunFam" id="3.30.565.10:FF:000010">
    <property type="entry name" value="Sensor histidine kinase RcsC"/>
    <property type="match status" value="1"/>
</dbReference>
<feature type="modified residue" description="4-aspartylphosphate" evidence="13">
    <location>
        <position position="381"/>
    </location>
</feature>
<evidence type="ECO:0000313" key="18">
    <source>
        <dbReference type="Proteomes" id="UP000219559"/>
    </source>
</evidence>
<evidence type="ECO:0000256" key="1">
    <source>
        <dbReference type="ARBA" id="ARBA00000085"/>
    </source>
</evidence>
<comment type="catalytic activity">
    <reaction evidence="1">
        <text>ATP + protein L-histidine = ADP + protein N-phospho-L-histidine.</text>
        <dbReference type="EC" id="2.7.13.3"/>
    </reaction>
</comment>
<dbReference type="OrthoDB" id="1046984at2"/>
<evidence type="ECO:0000256" key="10">
    <source>
        <dbReference type="ARBA" id="ARBA00023012"/>
    </source>
</evidence>
<keyword evidence="9" id="KW-1133">Transmembrane helix</keyword>
<dbReference type="SUPFAM" id="SSF47384">
    <property type="entry name" value="Homodimeric domain of signal transducing histidine kinase"/>
    <property type="match status" value="1"/>
</dbReference>
<dbReference type="Gene3D" id="3.30.565.10">
    <property type="entry name" value="Histidine kinase-like ATPase, C-terminal domain"/>
    <property type="match status" value="1"/>
</dbReference>
<feature type="domain" description="Histidine kinase" evidence="14">
    <location>
        <begin position="83"/>
        <end position="304"/>
    </location>
</feature>
<dbReference type="AlphaFoldDB" id="A0A2A4G4P1"/>
<evidence type="ECO:0000256" key="11">
    <source>
        <dbReference type="ARBA" id="ARBA00023136"/>
    </source>
</evidence>
<evidence type="ECO:0000256" key="12">
    <source>
        <dbReference type="PROSITE-ProRule" id="PRU00110"/>
    </source>
</evidence>
<evidence type="ECO:0000259" key="14">
    <source>
        <dbReference type="PROSITE" id="PS50109"/>
    </source>
</evidence>
<keyword evidence="7" id="KW-0547">Nucleotide-binding</keyword>
<dbReference type="InterPro" id="IPR005467">
    <property type="entry name" value="His_kinase_dom"/>
</dbReference>
<evidence type="ECO:0000259" key="15">
    <source>
        <dbReference type="PROSITE" id="PS50110"/>
    </source>
</evidence>
<dbReference type="CDD" id="cd00082">
    <property type="entry name" value="HisKA"/>
    <property type="match status" value="1"/>
</dbReference>
<dbReference type="InterPro" id="IPR008207">
    <property type="entry name" value="Sig_transdc_His_kin_Hpt_dom"/>
</dbReference>
<dbReference type="EMBL" id="NBWU01000004">
    <property type="protein sequence ID" value="PCE63929.1"/>
    <property type="molecule type" value="Genomic_DNA"/>
</dbReference>
<evidence type="ECO:0000256" key="6">
    <source>
        <dbReference type="ARBA" id="ARBA00022692"/>
    </source>
</evidence>
<feature type="domain" description="HPt" evidence="16">
    <location>
        <begin position="490"/>
        <end position="590"/>
    </location>
</feature>
<dbReference type="GO" id="GO:0000155">
    <property type="term" value="F:phosphorelay sensor kinase activity"/>
    <property type="evidence" value="ECO:0007669"/>
    <property type="project" value="InterPro"/>
</dbReference>
<dbReference type="RefSeq" id="WP_097442646.1">
    <property type="nucleotide sequence ID" value="NZ_NBWU01000004.1"/>
</dbReference>
<keyword evidence="5 13" id="KW-0597">Phosphoprotein</keyword>
<evidence type="ECO:0000256" key="8">
    <source>
        <dbReference type="ARBA" id="ARBA00022840"/>
    </source>
</evidence>
<dbReference type="SUPFAM" id="SSF47226">
    <property type="entry name" value="Histidine-containing phosphotransfer domain, HPT domain"/>
    <property type="match status" value="1"/>
</dbReference>
<dbReference type="GO" id="GO:0005524">
    <property type="term" value="F:ATP binding"/>
    <property type="evidence" value="ECO:0007669"/>
    <property type="project" value="UniProtKB-KW"/>
</dbReference>
<reference evidence="17 18" key="1">
    <citation type="submission" date="2017-04" db="EMBL/GenBank/DDBJ databases">
        <title>A new member of the family Flavobacteriaceae isolated from ascidians.</title>
        <authorList>
            <person name="Chen L."/>
        </authorList>
    </citation>
    <scope>NUCLEOTIDE SEQUENCE [LARGE SCALE GENOMIC DNA]</scope>
    <source>
        <strain evidence="17 18">HQA918</strain>
    </source>
</reference>
<dbReference type="CDD" id="cd16922">
    <property type="entry name" value="HATPase_EvgS-ArcB-TorS-like"/>
    <property type="match status" value="1"/>
</dbReference>
<dbReference type="Pfam" id="PF00512">
    <property type="entry name" value="HisKA"/>
    <property type="match status" value="1"/>
</dbReference>
<dbReference type="InterPro" id="IPR011006">
    <property type="entry name" value="CheY-like_superfamily"/>
</dbReference>
<comment type="subcellular location">
    <subcellularLocation>
        <location evidence="2">Cell membrane</location>
        <topology evidence="2">Multi-pass membrane protein</topology>
    </subcellularLocation>
</comment>
<feature type="domain" description="Response regulatory" evidence="15">
    <location>
        <begin position="332"/>
        <end position="450"/>
    </location>
</feature>
<keyword evidence="4" id="KW-1003">Cell membrane</keyword>
<evidence type="ECO:0000259" key="16">
    <source>
        <dbReference type="PROSITE" id="PS50894"/>
    </source>
</evidence>
<name>A0A2A4G4P1_9FLAO</name>
<dbReference type="InterPro" id="IPR001789">
    <property type="entry name" value="Sig_transdc_resp-reg_receiver"/>
</dbReference>
<dbReference type="InterPro" id="IPR036097">
    <property type="entry name" value="HisK_dim/P_sf"/>
</dbReference>
<dbReference type="Pfam" id="PF00072">
    <property type="entry name" value="Response_reg"/>
    <property type="match status" value="1"/>
</dbReference>
<dbReference type="InterPro" id="IPR003661">
    <property type="entry name" value="HisK_dim/P_dom"/>
</dbReference>
<keyword evidence="10" id="KW-0902">Two-component regulatory system</keyword>
<dbReference type="SMART" id="SM00387">
    <property type="entry name" value="HATPase_c"/>
    <property type="match status" value="1"/>
</dbReference>
<dbReference type="EC" id="2.7.13.3" evidence="3"/>
<proteinExistence type="predicted"/>
<dbReference type="InterPro" id="IPR036641">
    <property type="entry name" value="HPT_dom_sf"/>
</dbReference>
<evidence type="ECO:0000256" key="7">
    <source>
        <dbReference type="ARBA" id="ARBA00022741"/>
    </source>
</evidence>
<dbReference type="PROSITE" id="PS50109">
    <property type="entry name" value="HIS_KIN"/>
    <property type="match status" value="1"/>
</dbReference>
<dbReference type="PROSITE" id="PS50894">
    <property type="entry name" value="HPT"/>
    <property type="match status" value="1"/>
</dbReference>
<sequence length="590" mass="65763">MDTRELLSQLSDLEGKLKSFSYEELSLEEASRLKNSFSHFKDRLEEKVYNPKANWNPDGYVIGVQGEEGKADNQREDLALVAKVSHELRTPLNGILGFTQLLSETELNQEQNEFLKAIKVASFNLLDLVNELMEYTQLGQGMVPAEQVEFNPFSIVRNAMYLCNTLILGKEVRLEIDIDPNIPETVIGDPSKLSQVLLNLLGNAIKFVTEGEICLKVSLEKRLEDYVELDFQVSDTGSGIAKEDLVKIFEPYSQGSKERCANVGGYGLGLSIVKEIIENQNGSLAVASRPGVGTTFTFSLPYRVKGNSKAKSDSNTSETVSLKDIRKIAGTKVLVVEDNPMNGELLLKRLDAWDCEVFLAPNAEDALKLLTIQEIDLVLMDLRMPGINGFEATERIRNHVLEHIRKVPVIAVTADFGIKDREACEAYGIQDYLLKPYSAKELMGKLCWAKTYNEDMETRESGAFSLEGGMPSDNGTALDLKAVLEECMGDKTLLAELVRLFKQNCLEFIGKTRIALDNGDMDSIAQGCHKIKAGLAMLKVHNLHKLVCQLQPACEQEPDVKHIKFLYGCFVEEFPLVSAALDRKMTELDM</sequence>
<dbReference type="InterPro" id="IPR004358">
    <property type="entry name" value="Sig_transdc_His_kin-like_C"/>
</dbReference>
<dbReference type="SUPFAM" id="SSF55874">
    <property type="entry name" value="ATPase domain of HSP90 chaperone/DNA topoisomerase II/histidine kinase"/>
    <property type="match status" value="1"/>
</dbReference>